<keyword evidence="2" id="KW-0560">Oxidoreductase</keyword>
<dbReference type="EMBL" id="JN651966">
    <property type="protein sequence ID" value="AET51844.1"/>
    <property type="molecule type" value="Genomic_DNA"/>
</dbReference>
<dbReference type="Pfam" id="PF22725">
    <property type="entry name" value="GFO_IDH_MocA_C3"/>
    <property type="match status" value="1"/>
</dbReference>
<protein>
    <submittedName>
        <fullName evidence="6">Oxireductase</fullName>
    </submittedName>
</protein>
<feature type="compositionally biased region" description="Polar residues" evidence="3">
    <location>
        <begin position="373"/>
        <end position="384"/>
    </location>
</feature>
<dbReference type="InterPro" id="IPR051317">
    <property type="entry name" value="Gfo/Idh/MocA_oxidoreduct"/>
</dbReference>
<comment type="similarity">
    <text evidence="1">Belongs to the Gfo/Idh/MocA family.</text>
</comment>
<sequence length="384" mass="42434">MNPLDAAEGTPVSAVRGRKPPRSIAVGFAGKQGREYLPLLMKYSRPVGLVESSAEGEETARRLGLPHFDSVESALRAVDFDLALITVPHSAHYAMCELLLGSGKHVIKEKPFAITERDAESLTRLAVANDRSVYTLVQRSFVATFDFARRHLPQIGRPYWFAYDYHLDLPEPTCGWRADYARALGGVMLDMGYHVIDVINAYFGMPASVQSTFLHCYEEMRLRRLEDLASVQLYYPSGSMAGTVTVSRHYHEKTERLTVLGAEGTFRVEPGSAELRSRRGEYIDRLSPQTPKGAVVEAMFSHYVRHLDDREYRAAHLARQRSTVRLIDGIYASGAGRTACGAPPAVTVGPRPGDDGAEPSTDPNGGPERWRTDPTNSHCSVVSP</sequence>
<evidence type="ECO:0000313" key="6">
    <source>
        <dbReference type="EMBL" id="AET51844.1"/>
    </source>
</evidence>
<feature type="domain" description="GFO/IDH/MocA-like oxidoreductase" evidence="5">
    <location>
        <begin position="154"/>
        <end position="267"/>
    </location>
</feature>
<dbReference type="Gene3D" id="3.30.360.10">
    <property type="entry name" value="Dihydrodipicolinate Reductase, domain 2"/>
    <property type="match status" value="1"/>
</dbReference>
<name>G8HX28_9ACTN</name>
<evidence type="ECO:0000256" key="3">
    <source>
        <dbReference type="SAM" id="MobiDB-lite"/>
    </source>
</evidence>
<feature type="domain" description="Gfo/Idh/MocA-like oxidoreductase N-terminal" evidence="4">
    <location>
        <begin position="26"/>
        <end position="133"/>
    </location>
</feature>
<reference evidence="6" key="1">
    <citation type="journal article" date="2011" name="Antimicrob. Agents Chemother.">
        <title>Discovery and Engineered Overproduction of Antimicrobial Nucleoside Antibiotic A201A from Deep Sea Marine Actinomycete Marinactinospora thermotolerans SCSIO 00652.</title>
        <authorList>
            <person name="Zhu Q."/>
            <person name="Li J."/>
            <person name="Ma J."/>
            <person name="Luo M."/>
            <person name="Wang B."/>
            <person name="Huang H."/>
            <person name="Tian X."/>
            <person name="Li W."/>
            <person name="Zhang S."/>
            <person name="Zhang C."/>
            <person name="Ju J."/>
        </authorList>
    </citation>
    <scope>NUCLEOTIDE SEQUENCE</scope>
    <source>
        <strain evidence="6">SCSIO 00652</strain>
    </source>
</reference>
<organism evidence="6">
    <name type="scientific">Marinactinospora thermotolerans</name>
    <dbReference type="NCBI Taxonomy" id="531310"/>
    <lineage>
        <taxon>Bacteria</taxon>
        <taxon>Bacillati</taxon>
        <taxon>Actinomycetota</taxon>
        <taxon>Actinomycetes</taxon>
        <taxon>Streptosporangiales</taxon>
        <taxon>Nocardiopsidaceae</taxon>
        <taxon>Marinactinospora</taxon>
    </lineage>
</organism>
<evidence type="ECO:0000256" key="1">
    <source>
        <dbReference type="ARBA" id="ARBA00010928"/>
    </source>
</evidence>
<dbReference type="PANTHER" id="PTHR43708">
    <property type="entry name" value="CONSERVED EXPRESSED OXIDOREDUCTASE (EUROFUNG)"/>
    <property type="match status" value="1"/>
</dbReference>
<dbReference type="Gene3D" id="3.40.50.720">
    <property type="entry name" value="NAD(P)-binding Rossmann-like Domain"/>
    <property type="match status" value="1"/>
</dbReference>
<dbReference type="InterPro" id="IPR000683">
    <property type="entry name" value="Gfo/Idh/MocA-like_OxRdtase_N"/>
</dbReference>
<dbReference type="RefSeq" id="WP_327309195.1">
    <property type="nucleotide sequence ID" value="NZ_JBNJNK010000001.1"/>
</dbReference>
<accession>G8HX28</accession>
<feature type="region of interest" description="Disordered" evidence="3">
    <location>
        <begin position="342"/>
        <end position="384"/>
    </location>
</feature>
<evidence type="ECO:0000259" key="5">
    <source>
        <dbReference type="Pfam" id="PF22725"/>
    </source>
</evidence>
<dbReference type="SUPFAM" id="SSF51735">
    <property type="entry name" value="NAD(P)-binding Rossmann-fold domains"/>
    <property type="match status" value="1"/>
</dbReference>
<proteinExistence type="inferred from homology"/>
<evidence type="ECO:0000256" key="2">
    <source>
        <dbReference type="ARBA" id="ARBA00023002"/>
    </source>
</evidence>
<dbReference type="SUPFAM" id="SSF55347">
    <property type="entry name" value="Glyceraldehyde-3-phosphate dehydrogenase-like, C-terminal domain"/>
    <property type="match status" value="1"/>
</dbReference>
<evidence type="ECO:0000259" key="4">
    <source>
        <dbReference type="Pfam" id="PF01408"/>
    </source>
</evidence>
<dbReference type="GO" id="GO:0016491">
    <property type="term" value="F:oxidoreductase activity"/>
    <property type="evidence" value="ECO:0007669"/>
    <property type="project" value="UniProtKB-KW"/>
</dbReference>
<dbReference type="Pfam" id="PF01408">
    <property type="entry name" value="GFO_IDH_MocA"/>
    <property type="match status" value="1"/>
</dbReference>
<dbReference type="PANTHER" id="PTHR43708:SF5">
    <property type="entry name" value="CONSERVED EXPRESSED OXIDOREDUCTASE (EUROFUNG)-RELATED"/>
    <property type="match status" value="1"/>
</dbReference>
<dbReference type="InterPro" id="IPR055170">
    <property type="entry name" value="GFO_IDH_MocA-like_dom"/>
</dbReference>
<dbReference type="InterPro" id="IPR036291">
    <property type="entry name" value="NAD(P)-bd_dom_sf"/>
</dbReference>
<dbReference type="GO" id="GO:0000166">
    <property type="term" value="F:nucleotide binding"/>
    <property type="evidence" value="ECO:0007669"/>
    <property type="project" value="InterPro"/>
</dbReference>
<dbReference type="AlphaFoldDB" id="G8HX28"/>